<reference evidence="3" key="1">
    <citation type="submission" date="2021-05" db="EMBL/GenBank/DDBJ databases">
        <title>The genome of the haptophyte Pavlova lutheri (Diacronema luteri, Pavlovales) - a model for lipid biosynthesis in eukaryotic algae.</title>
        <authorList>
            <person name="Hulatt C.J."/>
            <person name="Posewitz M.C."/>
        </authorList>
    </citation>
    <scope>NUCLEOTIDE SEQUENCE</scope>
    <source>
        <strain evidence="3">NIVA-4/92</strain>
    </source>
</reference>
<dbReference type="CDD" id="cd00060">
    <property type="entry name" value="FHA"/>
    <property type="match status" value="1"/>
</dbReference>
<dbReference type="AlphaFoldDB" id="A0A8J5X3I5"/>
<accession>A0A8J5X3I5</accession>
<dbReference type="InterPro" id="IPR000253">
    <property type="entry name" value="FHA_dom"/>
</dbReference>
<dbReference type="PANTHER" id="PTHR23308">
    <property type="entry name" value="NUCLEAR INHIBITOR OF PROTEIN PHOSPHATASE-1"/>
    <property type="match status" value="1"/>
</dbReference>
<name>A0A8J5X3I5_DIALT</name>
<evidence type="ECO:0000256" key="1">
    <source>
        <dbReference type="SAM" id="MobiDB-lite"/>
    </source>
</evidence>
<sequence>MVAGVLAPLVALDAKALSEAECAMTVDDYLKAECSKRTRQLVARMEEHVGAFERQAKRARAALEDAATAAAVPAQEDDEREGTAASEEGGDVPCLLGIKGPYAGETFWMPSAPNTTTRLVIGRAQACDISLCKDDEVSSKHARVDVRNDTFKLVDTNSTNGTFVNLGKLGRKAHVLRPGDTVTLGASTFKWAVVPQP</sequence>
<feature type="domain" description="FHA" evidence="2">
    <location>
        <begin position="119"/>
        <end position="169"/>
    </location>
</feature>
<dbReference type="OMA" id="SKHARVD"/>
<organism evidence="3 4">
    <name type="scientific">Diacronema lutheri</name>
    <name type="common">Unicellular marine alga</name>
    <name type="synonym">Monochrysis lutheri</name>
    <dbReference type="NCBI Taxonomy" id="2081491"/>
    <lineage>
        <taxon>Eukaryota</taxon>
        <taxon>Haptista</taxon>
        <taxon>Haptophyta</taxon>
        <taxon>Pavlovophyceae</taxon>
        <taxon>Pavlovales</taxon>
        <taxon>Pavlovaceae</taxon>
        <taxon>Diacronema</taxon>
    </lineage>
</organism>
<dbReference type="PROSITE" id="PS50006">
    <property type="entry name" value="FHA_DOMAIN"/>
    <property type="match status" value="1"/>
</dbReference>
<proteinExistence type="predicted"/>
<evidence type="ECO:0000313" key="3">
    <source>
        <dbReference type="EMBL" id="KAG8457426.1"/>
    </source>
</evidence>
<dbReference type="SMART" id="SM00240">
    <property type="entry name" value="FHA"/>
    <property type="match status" value="1"/>
</dbReference>
<dbReference type="InterPro" id="IPR050923">
    <property type="entry name" value="Cell_Proc_Reg/RNA_Proc"/>
</dbReference>
<dbReference type="EMBL" id="JAGTXO010000070">
    <property type="protein sequence ID" value="KAG8457426.1"/>
    <property type="molecule type" value="Genomic_DNA"/>
</dbReference>
<comment type="caution">
    <text evidence="3">The sequence shown here is derived from an EMBL/GenBank/DDBJ whole genome shotgun (WGS) entry which is preliminary data.</text>
</comment>
<gene>
    <name evidence="3" type="ORF">KFE25_011281</name>
</gene>
<dbReference type="Gene3D" id="2.60.200.20">
    <property type="match status" value="1"/>
</dbReference>
<dbReference type="Proteomes" id="UP000751190">
    <property type="component" value="Unassembled WGS sequence"/>
</dbReference>
<protein>
    <recommendedName>
        <fullName evidence="2">FHA domain-containing protein</fullName>
    </recommendedName>
</protein>
<evidence type="ECO:0000313" key="4">
    <source>
        <dbReference type="Proteomes" id="UP000751190"/>
    </source>
</evidence>
<feature type="region of interest" description="Disordered" evidence="1">
    <location>
        <begin position="67"/>
        <end position="91"/>
    </location>
</feature>
<keyword evidence="4" id="KW-1185">Reference proteome</keyword>
<dbReference type="InterPro" id="IPR008984">
    <property type="entry name" value="SMAD_FHA_dom_sf"/>
</dbReference>
<dbReference type="OrthoDB" id="687730at2759"/>
<dbReference type="Pfam" id="PF00498">
    <property type="entry name" value="FHA"/>
    <property type="match status" value="1"/>
</dbReference>
<dbReference type="SUPFAM" id="SSF49879">
    <property type="entry name" value="SMAD/FHA domain"/>
    <property type="match status" value="1"/>
</dbReference>
<evidence type="ECO:0000259" key="2">
    <source>
        <dbReference type="PROSITE" id="PS50006"/>
    </source>
</evidence>